<proteinExistence type="predicted"/>
<evidence type="ECO:0000256" key="1">
    <source>
        <dbReference type="SAM" id="MobiDB-lite"/>
    </source>
</evidence>
<evidence type="ECO:0000313" key="2">
    <source>
        <dbReference type="Proteomes" id="UP000492821"/>
    </source>
</evidence>
<organism evidence="2 3">
    <name type="scientific">Panagrellus redivivus</name>
    <name type="common">Microworm</name>
    <dbReference type="NCBI Taxonomy" id="6233"/>
    <lineage>
        <taxon>Eukaryota</taxon>
        <taxon>Metazoa</taxon>
        <taxon>Ecdysozoa</taxon>
        <taxon>Nematoda</taxon>
        <taxon>Chromadorea</taxon>
        <taxon>Rhabditida</taxon>
        <taxon>Tylenchina</taxon>
        <taxon>Panagrolaimomorpha</taxon>
        <taxon>Panagrolaimoidea</taxon>
        <taxon>Panagrolaimidae</taxon>
        <taxon>Panagrellus</taxon>
    </lineage>
</organism>
<feature type="region of interest" description="Disordered" evidence="1">
    <location>
        <begin position="428"/>
        <end position="493"/>
    </location>
</feature>
<dbReference type="AlphaFoldDB" id="A0A7E4VTU1"/>
<protein>
    <submittedName>
        <fullName evidence="3">FTH domain-containing protein</fullName>
    </submittedName>
</protein>
<dbReference type="WBParaSite" id="Pan_g3297.t1">
    <property type="protein sequence ID" value="Pan_g3297.t1"/>
    <property type="gene ID" value="Pan_g3297"/>
</dbReference>
<accession>A0A7E4VTU1</accession>
<dbReference type="Proteomes" id="UP000492821">
    <property type="component" value="Unassembled WGS sequence"/>
</dbReference>
<name>A0A7E4VTU1_PANRE</name>
<sequence length="493" mass="56555">MATSWDGTRMIEQIPGVDQKYWYKYGGRIMYNAEIVLYNDNIHFRDTKGEEDSMPCMFKLPEGVPRTAENIISRMEETEQMIKFTNHETFLRAAFWTSRLRIIEYSLPVLPYWVNTERLLTLSVAGDLVDGKPIQIKPIMEELTAIKFLEIQEPFSFYEGLQGMRYGPISLSHVEVYVKCAKLPALMRLRNFPFGRFELTFNISELCTLTEEDLTDLIPQPEIMDLRIRIDFKENEHDENSTFDLDFVENLFPFIARCFPRLSHLMIHFTTCPPDVETCFAEATRLHEWASQVNPTQRMRFDLHFREYAEISEVDILEYTAFGYELGTDRNLPPDTLSIVRVHPRVTVYHNLTFSDRVRTVRPNANRDTPSPMPSMAENAVILDTVDPVPPEMVEDYNDYLVRKGLMEPAAVEPAAVEAVAVEAAEVGPDAVENPDVNDEAPEREASPAQNEAEASNNEDSPARNEPEKVDRGARKAEDDDEDQPGPSKRAKI</sequence>
<feature type="compositionally biased region" description="Polar residues" evidence="1">
    <location>
        <begin position="448"/>
        <end position="460"/>
    </location>
</feature>
<feature type="compositionally biased region" description="Basic and acidic residues" evidence="1">
    <location>
        <begin position="461"/>
        <end position="478"/>
    </location>
</feature>
<keyword evidence="2" id="KW-1185">Reference proteome</keyword>
<reference evidence="3" key="2">
    <citation type="submission" date="2020-10" db="UniProtKB">
        <authorList>
            <consortium name="WormBaseParasite"/>
        </authorList>
    </citation>
    <scope>IDENTIFICATION</scope>
</reference>
<evidence type="ECO:0000313" key="3">
    <source>
        <dbReference type="WBParaSite" id="Pan_g3297.t1"/>
    </source>
</evidence>
<reference evidence="2" key="1">
    <citation type="journal article" date="2013" name="Genetics">
        <title>The draft genome and transcriptome of Panagrellus redivivus are shaped by the harsh demands of a free-living lifestyle.</title>
        <authorList>
            <person name="Srinivasan J."/>
            <person name="Dillman A.R."/>
            <person name="Macchietto M.G."/>
            <person name="Heikkinen L."/>
            <person name="Lakso M."/>
            <person name="Fracchia K.M."/>
            <person name="Antoshechkin I."/>
            <person name="Mortazavi A."/>
            <person name="Wong G."/>
            <person name="Sternberg P.W."/>
        </authorList>
    </citation>
    <scope>NUCLEOTIDE SEQUENCE [LARGE SCALE GENOMIC DNA]</scope>
    <source>
        <strain evidence="2">MT8872</strain>
    </source>
</reference>